<keyword evidence="5" id="KW-1185">Reference proteome</keyword>
<dbReference type="STRING" id="320787.CA2015_0721"/>
<evidence type="ECO:0000256" key="2">
    <source>
        <dbReference type="ARBA" id="ARBA00022801"/>
    </source>
</evidence>
<dbReference type="GO" id="GO:0046872">
    <property type="term" value="F:metal ion binding"/>
    <property type="evidence" value="ECO:0007669"/>
    <property type="project" value="UniProtKB-KW"/>
</dbReference>
<organism evidence="4 5">
    <name type="scientific">Cyclobacterium amurskyense</name>
    <dbReference type="NCBI Taxonomy" id="320787"/>
    <lineage>
        <taxon>Bacteria</taxon>
        <taxon>Pseudomonadati</taxon>
        <taxon>Bacteroidota</taxon>
        <taxon>Cytophagia</taxon>
        <taxon>Cytophagales</taxon>
        <taxon>Cyclobacteriaceae</taxon>
        <taxon>Cyclobacterium</taxon>
    </lineage>
</organism>
<name>A0A0H4P7P6_9BACT</name>
<evidence type="ECO:0000313" key="4">
    <source>
        <dbReference type="EMBL" id="AKP50184.1"/>
    </source>
</evidence>
<accession>A0A0H4P7P6</accession>
<proteinExistence type="predicted"/>
<dbReference type="EMBL" id="CP012040">
    <property type="protein sequence ID" value="AKP50184.1"/>
    <property type="molecule type" value="Genomic_DNA"/>
</dbReference>
<evidence type="ECO:0000259" key="3">
    <source>
        <dbReference type="Pfam" id="PF01522"/>
    </source>
</evidence>
<feature type="domain" description="NodB homology" evidence="3">
    <location>
        <begin position="18"/>
        <end position="145"/>
    </location>
</feature>
<evidence type="ECO:0000313" key="5">
    <source>
        <dbReference type="Proteomes" id="UP000036520"/>
    </source>
</evidence>
<keyword evidence="1" id="KW-0479">Metal-binding</keyword>
<dbReference type="SUPFAM" id="SSF88713">
    <property type="entry name" value="Glycoside hydrolase/deacetylase"/>
    <property type="match status" value="1"/>
</dbReference>
<gene>
    <name evidence="4" type="ORF">CA2015_0721</name>
</gene>
<dbReference type="KEGG" id="camu:CA2015_0721"/>
<sequence length="310" mass="36571">MKYLFLTGFLIICQLANCQKMVSITIDDVPNTRRFEKDGFQSVLMQKLDSLEIPIAIFINEARVYSTDSITRNFGLLNDWAQKEYITLGNHSFSHARYSITGVDAYASEIINGEAITRQLAKKYNKSLQYFRFPFNDLGEDSVQHVQVRNFLKDNGYTITPYTVESVDWMFNFVYEDFLDKGEVEKAKEIGEEYLRTTLAYFEFFEDLAFKDYQRTVNQIYLCHDTKLNADYLPQLINELKKRGYEFISLGEALTDKVYQQKENYYKKWGASWLYRWQATHEEQVGNMRKEPSTESITTLYNEILERKDK</sequence>
<dbReference type="GO" id="GO:0016020">
    <property type="term" value="C:membrane"/>
    <property type="evidence" value="ECO:0007669"/>
    <property type="project" value="TreeGrafter"/>
</dbReference>
<dbReference type="InterPro" id="IPR011330">
    <property type="entry name" value="Glyco_hydro/deAcase_b/a-brl"/>
</dbReference>
<dbReference type="Proteomes" id="UP000036520">
    <property type="component" value="Chromosome"/>
</dbReference>
<dbReference type="Gene3D" id="3.20.20.370">
    <property type="entry name" value="Glycoside hydrolase/deacetylase"/>
    <property type="match status" value="1"/>
</dbReference>
<dbReference type="InterPro" id="IPR050248">
    <property type="entry name" value="Polysacc_deacetylase_ArnD"/>
</dbReference>
<dbReference type="GO" id="GO:0005975">
    <property type="term" value="P:carbohydrate metabolic process"/>
    <property type="evidence" value="ECO:0007669"/>
    <property type="project" value="InterPro"/>
</dbReference>
<protein>
    <submittedName>
        <fullName evidence="4">Polysaccharide deacetylase</fullName>
    </submittedName>
</protein>
<dbReference type="PANTHER" id="PTHR10587">
    <property type="entry name" value="GLYCOSYL TRANSFERASE-RELATED"/>
    <property type="match status" value="1"/>
</dbReference>
<dbReference type="InterPro" id="IPR002509">
    <property type="entry name" value="NODB_dom"/>
</dbReference>
<dbReference type="GO" id="GO:0016810">
    <property type="term" value="F:hydrolase activity, acting on carbon-nitrogen (but not peptide) bonds"/>
    <property type="evidence" value="ECO:0007669"/>
    <property type="project" value="InterPro"/>
</dbReference>
<evidence type="ECO:0000256" key="1">
    <source>
        <dbReference type="ARBA" id="ARBA00022723"/>
    </source>
</evidence>
<keyword evidence="2" id="KW-0378">Hydrolase</keyword>
<dbReference type="Pfam" id="PF01522">
    <property type="entry name" value="Polysacc_deac_1"/>
    <property type="match status" value="1"/>
</dbReference>
<reference evidence="4 5" key="1">
    <citation type="submission" date="2015-07" db="EMBL/GenBank/DDBJ databases">
        <authorList>
            <person name="Kim K.M."/>
        </authorList>
    </citation>
    <scope>NUCLEOTIDE SEQUENCE [LARGE SCALE GENOMIC DNA]</scope>
    <source>
        <strain evidence="4 5">KCTC 12363</strain>
    </source>
</reference>
<dbReference type="AlphaFoldDB" id="A0A0H4P7P6"/>
<dbReference type="PANTHER" id="PTHR10587:SF133">
    <property type="entry name" value="CHITIN DEACETYLASE 1-RELATED"/>
    <property type="match status" value="1"/>
</dbReference>